<reference evidence="2 3" key="1">
    <citation type="submission" date="2017-04" db="EMBL/GenBank/DDBJ databases">
        <title>The new phylogeny of genus Mycobacterium.</title>
        <authorList>
            <person name="Tortoli E."/>
            <person name="Trovato A."/>
            <person name="Cirillo D.M."/>
        </authorList>
    </citation>
    <scope>NUCLEOTIDE SEQUENCE [LARGE SCALE GENOMIC DNA]</scope>
    <source>
        <strain evidence="2 3">KCTC 19819</strain>
    </source>
</reference>
<organism evidence="2 3">
    <name type="scientific">Mycolicibacillus koreensis</name>
    <dbReference type="NCBI Taxonomy" id="1069220"/>
    <lineage>
        <taxon>Bacteria</taxon>
        <taxon>Bacillati</taxon>
        <taxon>Actinomycetota</taxon>
        <taxon>Actinomycetes</taxon>
        <taxon>Mycobacteriales</taxon>
        <taxon>Mycobacteriaceae</taxon>
        <taxon>Mycolicibacillus</taxon>
    </lineage>
</organism>
<dbReference type="Proteomes" id="UP000193577">
    <property type="component" value="Unassembled WGS sequence"/>
</dbReference>
<proteinExistence type="predicted"/>
<protein>
    <submittedName>
        <fullName evidence="2">Uncharacterized protein</fullName>
    </submittedName>
</protein>
<dbReference type="EMBL" id="NCXO01000007">
    <property type="protein sequence ID" value="OSC34923.1"/>
    <property type="molecule type" value="Genomic_DNA"/>
</dbReference>
<evidence type="ECO:0000256" key="1">
    <source>
        <dbReference type="SAM" id="MobiDB-lite"/>
    </source>
</evidence>
<comment type="caution">
    <text evidence="2">The sequence shown here is derived from an EMBL/GenBank/DDBJ whole genome shotgun (WGS) entry which is preliminary data.</text>
</comment>
<dbReference type="AlphaFoldDB" id="A0AA91SSL4"/>
<sequence length="208" mass="22976">MIWSDAAGISLMSPDATYIRASMESLYVAALNGNADAAAPGFWDTLTGPAEEYARNFFRSGPGNPEYGIHRYEIHRYEFLTATHNDTDNTTTATICLYWNQTGTAAYDPDTKNEIDKKSFSSFYPSSETLTFKKGGETAPPGHQSGADTFPSTPLFGTWKTIDWKRDFRSDNPCRDRLLPGVPPGEWTTPTIADVPHEPSYPGWSNGS</sequence>
<gene>
    <name evidence="2" type="ORF">B8W67_05235</name>
</gene>
<keyword evidence="3" id="KW-1185">Reference proteome</keyword>
<evidence type="ECO:0000313" key="2">
    <source>
        <dbReference type="EMBL" id="OSC34923.1"/>
    </source>
</evidence>
<name>A0AA91SSL4_9MYCO</name>
<evidence type="ECO:0000313" key="3">
    <source>
        <dbReference type="Proteomes" id="UP000193577"/>
    </source>
</evidence>
<accession>A0AA91SSL4</accession>
<feature type="region of interest" description="Disordered" evidence="1">
    <location>
        <begin position="171"/>
        <end position="208"/>
    </location>
</feature>